<evidence type="ECO:0000256" key="4">
    <source>
        <dbReference type="ARBA" id="ARBA00022741"/>
    </source>
</evidence>
<keyword evidence="6" id="KW-0067">ATP-binding</keyword>
<keyword evidence="3" id="KW-0808">Transferase</keyword>
<dbReference type="PANTHER" id="PTHR43289">
    <property type="entry name" value="MITOGEN-ACTIVATED PROTEIN KINASE KINASE KINASE 20-RELATED"/>
    <property type="match status" value="1"/>
</dbReference>
<dbReference type="PANTHER" id="PTHR43289:SF6">
    <property type="entry name" value="SERINE_THREONINE-PROTEIN KINASE NEKL-3"/>
    <property type="match status" value="1"/>
</dbReference>
<dbReference type="SMART" id="SM00220">
    <property type="entry name" value="S_TKc"/>
    <property type="match status" value="1"/>
</dbReference>
<keyword evidence="9" id="KW-1185">Reference proteome</keyword>
<name>A0ABY3VXH9_9MYCO</name>
<dbReference type="InterPro" id="IPR011009">
    <property type="entry name" value="Kinase-like_dom_sf"/>
</dbReference>
<evidence type="ECO:0000256" key="5">
    <source>
        <dbReference type="ARBA" id="ARBA00022777"/>
    </source>
</evidence>
<proteinExistence type="predicted"/>
<evidence type="ECO:0000259" key="7">
    <source>
        <dbReference type="PROSITE" id="PS50011"/>
    </source>
</evidence>
<keyword evidence="4" id="KW-0547">Nucleotide-binding</keyword>
<dbReference type="SUPFAM" id="SSF56112">
    <property type="entry name" value="Protein kinase-like (PK-like)"/>
    <property type="match status" value="1"/>
</dbReference>
<dbReference type="Pfam" id="PF00069">
    <property type="entry name" value="Pkinase"/>
    <property type="match status" value="1"/>
</dbReference>
<evidence type="ECO:0000256" key="1">
    <source>
        <dbReference type="ARBA" id="ARBA00012513"/>
    </source>
</evidence>
<dbReference type="Proteomes" id="UP001055336">
    <property type="component" value="Chromosome"/>
</dbReference>
<reference evidence="8" key="1">
    <citation type="submission" date="2022-08" db="EMBL/GenBank/DDBJ databases">
        <title>Whole genome sequencing of non-tuberculosis mycobacteria type-strains.</title>
        <authorList>
            <person name="Igarashi Y."/>
            <person name="Osugi A."/>
            <person name="Mitarai S."/>
        </authorList>
    </citation>
    <scope>NUCLEOTIDE SEQUENCE</scope>
    <source>
        <strain evidence="8">DSM 45127</strain>
    </source>
</reference>
<evidence type="ECO:0000256" key="2">
    <source>
        <dbReference type="ARBA" id="ARBA00022527"/>
    </source>
</evidence>
<keyword evidence="2" id="KW-0723">Serine/threonine-protein kinase</keyword>
<dbReference type="Gene3D" id="1.10.510.10">
    <property type="entry name" value="Transferase(Phosphotransferase) domain 1"/>
    <property type="match status" value="1"/>
</dbReference>
<evidence type="ECO:0000313" key="8">
    <source>
        <dbReference type="EMBL" id="UMB72207.1"/>
    </source>
</evidence>
<evidence type="ECO:0000256" key="6">
    <source>
        <dbReference type="ARBA" id="ARBA00022840"/>
    </source>
</evidence>
<sequence>MKTLHRHRENDLRARRRFRREAAAYETLEGLGPPRLLDDNADTWADRSKPMYLALEYIDGQNLQAFVRRNGPVGMEAALTCVAALADVLHLCHQNNVTHRDVKPANVVLRAGDITEPVLVDFGLSFNDEDEDDLTQIEEEVGNRFLRLPEHAFGGRGSASDVTQLAGVFLYTVTGLEPRVLLDSDGLMPHQRPEVRAALENHLGERERLRLMRVLDRAFRPELSARYATAPELVADLERAMTSETEDGDDLDRLIAQVDEFALSRNLPAQQERRQKLHALLTSMNRTVEAFATSKGLQRWQTRYKVTVTADEEWGATSLAITLDGQQPDFNEFKVDPRGPSEYVVTAEGQEIWRGGAFDQGLADAVTKLVLKRFLDRQSA</sequence>
<evidence type="ECO:0000256" key="3">
    <source>
        <dbReference type="ARBA" id="ARBA00022679"/>
    </source>
</evidence>
<feature type="domain" description="Protein kinase" evidence="7">
    <location>
        <begin position="1"/>
        <end position="262"/>
    </location>
</feature>
<protein>
    <recommendedName>
        <fullName evidence="1">non-specific serine/threonine protein kinase</fullName>
        <ecNumber evidence="1">2.7.11.1</ecNumber>
    </recommendedName>
</protein>
<dbReference type="InterPro" id="IPR008271">
    <property type="entry name" value="Ser/Thr_kinase_AS"/>
</dbReference>
<dbReference type="PROSITE" id="PS00108">
    <property type="entry name" value="PROTEIN_KINASE_ST"/>
    <property type="match status" value="1"/>
</dbReference>
<dbReference type="InterPro" id="IPR000719">
    <property type="entry name" value="Prot_kinase_dom"/>
</dbReference>
<dbReference type="PROSITE" id="PS50011">
    <property type="entry name" value="PROTEIN_KINASE_DOM"/>
    <property type="match status" value="1"/>
</dbReference>
<gene>
    <name evidence="8" type="ORF">MKK62_09335</name>
</gene>
<keyword evidence="5 8" id="KW-0418">Kinase</keyword>
<organism evidence="8 9">
    <name type="scientific">Mycobacterium paraterrae</name>
    <dbReference type="NCBI Taxonomy" id="577492"/>
    <lineage>
        <taxon>Bacteria</taxon>
        <taxon>Bacillati</taxon>
        <taxon>Actinomycetota</taxon>
        <taxon>Actinomycetes</taxon>
        <taxon>Mycobacteriales</taxon>
        <taxon>Mycobacteriaceae</taxon>
        <taxon>Mycobacterium</taxon>
    </lineage>
</organism>
<dbReference type="EMBL" id="CP092488">
    <property type="protein sequence ID" value="UMB72207.1"/>
    <property type="molecule type" value="Genomic_DNA"/>
</dbReference>
<evidence type="ECO:0000313" key="9">
    <source>
        <dbReference type="Proteomes" id="UP001055336"/>
    </source>
</evidence>
<dbReference type="EC" id="2.7.11.1" evidence="1"/>
<accession>A0ABY3VXH9</accession>
<dbReference type="GO" id="GO:0016301">
    <property type="term" value="F:kinase activity"/>
    <property type="evidence" value="ECO:0007669"/>
    <property type="project" value="UniProtKB-KW"/>
</dbReference>